<dbReference type="Gene3D" id="2.60.120.260">
    <property type="entry name" value="Galactose-binding domain-like"/>
    <property type="match status" value="2"/>
</dbReference>
<evidence type="ECO:0000256" key="3">
    <source>
        <dbReference type="ARBA" id="ARBA00012756"/>
    </source>
</evidence>
<keyword evidence="4 9" id="KW-0732">Signal</keyword>
<dbReference type="Gene3D" id="2.60.390.10">
    <property type="entry name" value="Beta-galactosidase, domain 3"/>
    <property type="match status" value="1"/>
</dbReference>
<evidence type="ECO:0000256" key="7">
    <source>
        <dbReference type="ARBA" id="ARBA00023295"/>
    </source>
</evidence>
<evidence type="ECO:0000256" key="1">
    <source>
        <dbReference type="ARBA" id="ARBA00001412"/>
    </source>
</evidence>
<dbReference type="Pfam" id="PF01301">
    <property type="entry name" value="Glyco_hydro_35"/>
    <property type="match status" value="1"/>
</dbReference>
<dbReference type="InterPro" id="IPR031330">
    <property type="entry name" value="Gly_Hdrlase_35_cat"/>
</dbReference>
<dbReference type="PRINTS" id="PR00742">
    <property type="entry name" value="GLHYDRLASE35"/>
</dbReference>
<dbReference type="Gene3D" id="3.20.20.80">
    <property type="entry name" value="Glycosidases"/>
    <property type="match status" value="1"/>
</dbReference>
<reference evidence="11 12" key="1">
    <citation type="submission" date="2023-11" db="EMBL/GenBank/DDBJ databases">
        <title>Draft genome sequence and annotation of the polyextremotolerant black yeast-like fungus Aureobasidium pullulans NRRL 62042.</title>
        <authorList>
            <person name="Dielentheis-Frenken M.R.E."/>
            <person name="Wibberg D."/>
            <person name="Blank L.M."/>
            <person name="Tiso T."/>
        </authorList>
    </citation>
    <scope>NUCLEOTIDE SEQUENCE [LARGE SCALE GENOMIC DNA]</scope>
    <source>
        <strain evidence="11 12">NRRL 62042</strain>
    </source>
</reference>
<dbReference type="InterPro" id="IPR025972">
    <property type="entry name" value="BetaGal_dom3"/>
</dbReference>
<evidence type="ECO:0000313" key="12">
    <source>
        <dbReference type="Proteomes" id="UP001341245"/>
    </source>
</evidence>
<protein>
    <recommendedName>
        <fullName evidence="3">beta-galactosidase</fullName>
        <ecNumber evidence="3">3.2.1.23</ecNumber>
    </recommendedName>
</protein>
<gene>
    <name evidence="11" type="ORF">QM012_003018</name>
</gene>
<comment type="catalytic activity">
    <reaction evidence="1">
        <text>Hydrolysis of terminal non-reducing beta-D-galactose residues in beta-D-galactosides.</text>
        <dbReference type="EC" id="3.2.1.23"/>
    </reaction>
</comment>
<dbReference type="InterPro" id="IPR017853">
    <property type="entry name" value="GH"/>
</dbReference>
<evidence type="ECO:0000256" key="5">
    <source>
        <dbReference type="ARBA" id="ARBA00022801"/>
    </source>
</evidence>
<dbReference type="SUPFAM" id="SSF117100">
    <property type="entry name" value="Beta-galactosidase LacA, domain 3"/>
    <property type="match status" value="1"/>
</dbReference>
<evidence type="ECO:0000256" key="2">
    <source>
        <dbReference type="ARBA" id="ARBA00009809"/>
    </source>
</evidence>
<name>A0ABR0TAD7_AURPU</name>
<dbReference type="EC" id="3.2.1.23" evidence="3"/>
<dbReference type="InterPro" id="IPR001944">
    <property type="entry name" value="Glycoside_Hdrlase_35"/>
</dbReference>
<dbReference type="InterPro" id="IPR037110">
    <property type="entry name" value="Betagal_dom2_sf"/>
</dbReference>
<dbReference type="Proteomes" id="UP001341245">
    <property type="component" value="Unassembled WGS sequence"/>
</dbReference>
<dbReference type="SUPFAM" id="SSF51011">
    <property type="entry name" value="Glycosyl hydrolase domain"/>
    <property type="match status" value="1"/>
</dbReference>
<dbReference type="PANTHER" id="PTHR23421">
    <property type="entry name" value="BETA-GALACTOSIDASE RELATED"/>
    <property type="match status" value="1"/>
</dbReference>
<evidence type="ECO:0000259" key="10">
    <source>
        <dbReference type="SMART" id="SM01029"/>
    </source>
</evidence>
<organism evidence="11 12">
    <name type="scientific">Aureobasidium pullulans</name>
    <name type="common">Black yeast</name>
    <name type="synonym">Pullularia pullulans</name>
    <dbReference type="NCBI Taxonomy" id="5580"/>
    <lineage>
        <taxon>Eukaryota</taxon>
        <taxon>Fungi</taxon>
        <taxon>Dikarya</taxon>
        <taxon>Ascomycota</taxon>
        <taxon>Pezizomycotina</taxon>
        <taxon>Dothideomycetes</taxon>
        <taxon>Dothideomycetidae</taxon>
        <taxon>Dothideales</taxon>
        <taxon>Saccotheciaceae</taxon>
        <taxon>Aureobasidium</taxon>
    </lineage>
</organism>
<proteinExistence type="inferred from homology"/>
<comment type="caution">
    <text evidence="11">The sequence shown here is derived from an EMBL/GenBank/DDBJ whole genome shotgun (WGS) entry which is preliminary data.</text>
</comment>
<evidence type="ECO:0000256" key="6">
    <source>
        <dbReference type="ARBA" id="ARBA00023180"/>
    </source>
</evidence>
<keyword evidence="5" id="KW-0378">Hydrolase</keyword>
<dbReference type="SMART" id="SM01029">
    <property type="entry name" value="BetaGal_dom2"/>
    <property type="match status" value="1"/>
</dbReference>
<keyword evidence="7" id="KW-0326">Glycosidase</keyword>
<dbReference type="SUPFAM" id="SSF51445">
    <property type="entry name" value="(Trans)glycosidases"/>
    <property type="match status" value="1"/>
</dbReference>
<feature type="chain" id="PRO_5045200495" description="beta-galactosidase" evidence="9">
    <location>
        <begin position="23"/>
        <end position="1002"/>
    </location>
</feature>
<evidence type="ECO:0000313" key="11">
    <source>
        <dbReference type="EMBL" id="KAK6000935.1"/>
    </source>
</evidence>
<dbReference type="SUPFAM" id="SSF49785">
    <property type="entry name" value="Galactose-binding domain-like"/>
    <property type="match status" value="2"/>
</dbReference>
<evidence type="ECO:0000256" key="8">
    <source>
        <dbReference type="RuleBase" id="RU003679"/>
    </source>
</evidence>
<feature type="domain" description="Beta-galactosidase" evidence="10">
    <location>
        <begin position="401"/>
        <end position="582"/>
    </location>
</feature>
<sequence length="1002" mass="110282">MKGLFKSLTLSLPLSLAALSHAQETQWPLRSNGLTDSVEWDHYSFKINGERLFIWSGEMHYWRIPVPELWVDILHKIKAAGFNAVSFYSHWGFHAPRDGFVDFEAGAHNITSLFETCKSLGLYIFYRPGPYINAESTGGGFPGWVTTGAYGSLRNNDTRYTEAWKPYIETVNSIIAEHSIANGGNVIFYQVENEYGNQWTNVAQRTPNETAIHYMEILETVANDTGINMPTVHNNPNLGSKSWSMDYDINKVGGDTWLYAVDNYPSCWSCNLEECSSTNAPAPDFTVLDYHTHFQETAPGDPSFFAEFQGGSYNPWNGPAGGCRNNTGPDWVNVFYRNNIAQKVTAHNMYMLYGGTNWGGLAFPLVGTSYDYSAPIQEDRLIGDKYSEAKLLGYFIRSAKDLPLIERGTNGTNLTTNSNVFTQVLYNVENNAQFYVVRHANTTLQRSLSFKQNMTTSLGQFQVPQHAADIRINGRESKILVSDYNAGQQKIIYSTAEVLAVSIQNGKPIIVFWVPTGESGEFYLKDAQHGNVKQCNGCSGVGFYQTKDGVITSFAQGSGMSVFQYGNSVTAIIVDRSQAYKLWHPTLTNDPHVPLDKTALVTGPYLVRSAEVEGDTLALIGDYNGTTPLEVFAAGVKKVTFNGECVSVKASGYGSLKGELSQDKVTVGSLTAALPALSQWKVADGLPEREADYDDSRWVDANHTTTPHWEKPATNFVLYADEYGFHGGNILWRGRFNGTSNGIFLNVIGGTGSGWSAWLNGQFIGSTFGDIKLAQTNQTLKFGDAVKNGENVLFIIQDHMGKDQTTGAINPRGILNATLADGAKFTSWKVAGKAGGGENIDPIRGPYNEGGLHAERLGWHLPGFDDSKWASGSPSTGLSTAGASFYRTILPLDLPKGHDVSLAFNLHATKSSKVRAQLYVNGYQFGKFVPYIGNQVEFPVFPGILDYHGNNTIGLSIWSQDNVEASVSVSVSVLGVHSSGFDVDFNSSYLRPEWTEERLRYH</sequence>
<dbReference type="InterPro" id="IPR008979">
    <property type="entry name" value="Galactose-bd-like_sf"/>
</dbReference>
<feature type="signal peptide" evidence="9">
    <location>
        <begin position="1"/>
        <end position="22"/>
    </location>
</feature>
<dbReference type="Pfam" id="PF13364">
    <property type="entry name" value="BetaGal_ABD2"/>
    <property type="match status" value="2"/>
</dbReference>
<dbReference type="InterPro" id="IPR036833">
    <property type="entry name" value="BetaGal_dom3_sf"/>
</dbReference>
<evidence type="ECO:0000256" key="9">
    <source>
        <dbReference type="SAM" id="SignalP"/>
    </source>
</evidence>
<evidence type="ECO:0000256" key="4">
    <source>
        <dbReference type="ARBA" id="ARBA00022729"/>
    </source>
</evidence>
<accession>A0ABR0TAD7</accession>
<keyword evidence="6" id="KW-0325">Glycoprotein</keyword>
<dbReference type="InterPro" id="IPR018954">
    <property type="entry name" value="Betagal_dom2"/>
</dbReference>
<dbReference type="Gene3D" id="2.102.20.10">
    <property type="entry name" value="Beta-galactosidase, domain 2"/>
    <property type="match status" value="1"/>
</dbReference>
<dbReference type="InterPro" id="IPR025300">
    <property type="entry name" value="BetaGal_jelly_roll_dom"/>
</dbReference>
<dbReference type="Pfam" id="PF10435">
    <property type="entry name" value="BetaGal_dom2"/>
    <property type="match status" value="1"/>
</dbReference>
<comment type="similarity">
    <text evidence="2 8">Belongs to the glycosyl hydrolase 35 family.</text>
</comment>
<keyword evidence="12" id="KW-1185">Reference proteome</keyword>
<dbReference type="Pfam" id="PF13363">
    <property type="entry name" value="BetaGal_dom3"/>
    <property type="match status" value="1"/>
</dbReference>
<dbReference type="EMBL" id="JASGXD010000015">
    <property type="protein sequence ID" value="KAK6000935.1"/>
    <property type="molecule type" value="Genomic_DNA"/>
</dbReference>